<dbReference type="InterPro" id="IPR000259">
    <property type="entry name" value="Adhesion_dom_fimbrial"/>
</dbReference>
<reference evidence="6 7" key="1">
    <citation type="journal article" date="2014" name="Gut Pathog.">
        <title>Gene clusters of Hafnia alvei strain FB1 important in survival and pathogenesis: a draft genome perspective.</title>
        <authorList>
            <person name="Tan J.Y."/>
            <person name="Yin W.F."/>
            <person name="Chan K.G."/>
        </authorList>
    </citation>
    <scope>NUCLEOTIDE SEQUENCE [LARGE SCALE GENOMIC DNA]</scope>
    <source>
        <strain evidence="6 7">FB1</strain>
    </source>
</reference>
<evidence type="ECO:0000313" key="7">
    <source>
        <dbReference type="Proteomes" id="UP000029986"/>
    </source>
</evidence>
<dbReference type="HOGENOM" id="CLU_066608_0_1_6"/>
<organism evidence="6 7">
    <name type="scientific">Hafnia alvei FB1</name>
    <dbReference type="NCBI Taxonomy" id="1453496"/>
    <lineage>
        <taxon>Bacteria</taxon>
        <taxon>Pseudomonadati</taxon>
        <taxon>Pseudomonadota</taxon>
        <taxon>Gammaproteobacteria</taxon>
        <taxon>Enterobacterales</taxon>
        <taxon>Hafniaceae</taxon>
        <taxon>Hafnia</taxon>
    </lineage>
</organism>
<name>A0A097QZZ1_HAFAL</name>
<evidence type="ECO:0000313" key="6">
    <source>
        <dbReference type="EMBL" id="AIU72056.1"/>
    </source>
</evidence>
<dbReference type="AlphaFoldDB" id="A0A097QZZ1"/>
<dbReference type="KEGG" id="hav:AT03_06370"/>
<dbReference type="eggNOG" id="COG3539">
    <property type="taxonomic scope" value="Bacteria"/>
</dbReference>
<evidence type="ECO:0000256" key="4">
    <source>
        <dbReference type="SAM" id="SignalP"/>
    </source>
</evidence>
<dbReference type="GO" id="GO:0009289">
    <property type="term" value="C:pilus"/>
    <property type="evidence" value="ECO:0007669"/>
    <property type="project" value="UniProtKB-SubCell"/>
</dbReference>
<comment type="subcellular location">
    <subcellularLocation>
        <location evidence="1">Fimbrium</location>
    </subcellularLocation>
</comment>
<evidence type="ECO:0000259" key="5">
    <source>
        <dbReference type="Pfam" id="PF00419"/>
    </source>
</evidence>
<keyword evidence="7" id="KW-1185">Reference proteome</keyword>
<dbReference type="PANTHER" id="PTHR33420">
    <property type="entry name" value="FIMBRIAL SUBUNIT ELFA-RELATED"/>
    <property type="match status" value="1"/>
</dbReference>
<accession>A0A097QZZ1</accession>
<dbReference type="InterPro" id="IPR008966">
    <property type="entry name" value="Adhesion_dom_sf"/>
</dbReference>
<dbReference type="GeneID" id="56890882"/>
<dbReference type="PATRIC" id="fig|1453496.5.peg.1276"/>
<dbReference type="RefSeq" id="WP_025800620.1">
    <property type="nucleotide sequence ID" value="NZ_CP009706.1"/>
</dbReference>
<dbReference type="EMBL" id="CP009706">
    <property type="protein sequence ID" value="AIU72056.1"/>
    <property type="molecule type" value="Genomic_DNA"/>
</dbReference>
<protein>
    <submittedName>
        <fullName evidence="6">Fimbrial protein</fullName>
    </submittedName>
</protein>
<dbReference type="GO" id="GO:0043709">
    <property type="term" value="P:cell adhesion involved in single-species biofilm formation"/>
    <property type="evidence" value="ECO:0007669"/>
    <property type="project" value="TreeGrafter"/>
</dbReference>
<keyword evidence="3" id="KW-0281">Fimbrium</keyword>
<dbReference type="Pfam" id="PF00419">
    <property type="entry name" value="Fimbrial"/>
    <property type="match status" value="1"/>
</dbReference>
<evidence type="ECO:0000256" key="3">
    <source>
        <dbReference type="ARBA" id="ARBA00023263"/>
    </source>
</evidence>
<dbReference type="OrthoDB" id="5591224at2"/>
<gene>
    <name evidence="6" type="ORF">AT03_06370</name>
</gene>
<sequence>MKLSGLFSRQTCVMCALALSLLPAGAQAYIDGEIIPVGGPHQYNIDVGNQDITSNVAGSLISSEFALGGLYAGTAYCNTPMTNQPVFFTSRATLAESGNNPGYLRLNDYMDVKIEIYIRGNRLEYLPVPFNNESNRAYQNTCAPPSVQYTDFESGSKGRVTFMITKPIINGVNLVGTQIAELYGRIGSTASGIGSVPMSVIYINSGVLTVPDKCVVNQGTPIVVDFGTIPGTGSKLNGNNYSHNVPIHVKCEGGSFTTGSLNIKLAIQQASPASFNSDYLGTTGSGDRSNLGIKLTDQSGSTITPNRFYNVPGFNNNEGDWNLIAAPIANAGTNIEEGDFQASATVVAEFQ</sequence>
<evidence type="ECO:0000256" key="1">
    <source>
        <dbReference type="ARBA" id="ARBA00004561"/>
    </source>
</evidence>
<feature type="chain" id="PRO_5001937088" evidence="4">
    <location>
        <begin position="29"/>
        <end position="351"/>
    </location>
</feature>
<dbReference type="PANTHER" id="PTHR33420:SF31">
    <property type="entry name" value="TYPE 1 FIMBRIN D-MANNOSE SPECIFIC ADHESIN"/>
    <property type="match status" value="1"/>
</dbReference>
<keyword evidence="2 4" id="KW-0732">Signal</keyword>
<dbReference type="Proteomes" id="UP000029986">
    <property type="component" value="Chromosome"/>
</dbReference>
<evidence type="ECO:0000256" key="2">
    <source>
        <dbReference type="ARBA" id="ARBA00022729"/>
    </source>
</evidence>
<dbReference type="InterPro" id="IPR050263">
    <property type="entry name" value="Bact_Fimbrial_Adh_Pro"/>
</dbReference>
<dbReference type="SUPFAM" id="SSF49401">
    <property type="entry name" value="Bacterial adhesins"/>
    <property type="match status" value="1"/>
</dbReference>
<feature type="domain" description="Fimbrial-type adhesion" evidence="5">
    <location>
        <begin position="205"/>
        <end position="351"/>
    </location>
</feature>
<dbReference type="Gene3D" id="2.60.40.1090">
    <property type="entry name" value="Fimbrial-type adhesion domain"/>
    <property type="match status" value="1"/>
</dbReference>
<proteinExistence type="predicted"/>
<feature type="signal peptide" evidence="4">
    <location>
        <begin position="1"/>
        <end position="28"/>
    </location>
</feature>
<dbReference type="InterPro" id="IPR036937">
    <property type="entry name" value="Adhesion_dom_fimbrial_sf"/>
</dbReference>